<name>A0ABU5CIP1_9BACI</name>
<dbReference type="Proteomes" id="UP001228376">
    <property type="component" value="Unassembled WGS sequence"/>
</dbReference>
<comment type="caution">
    <text evidence="2">The sequence shown here is derived from an EMBL/GenBank/DDBJ whole genome shotgun (WGS) entry which is preliminary data.</text>
</comment>
<accession>A0ABU5CIP1</accession>
<dbReference type="EMBL" id="JAROCA020000001">
    <property type="protein sequence ID" value="MDY0406206.1"/>
    <property type="molecule type" value="Genomic_DNA"/>
</dbReference>
<dbReference type="RefSeq" id="WP_320384736.1">
    <property type="nucleotide sequence ID" value="NZ_JAROCA020000001.1"/>
</dbReference>
<reference evidence="2 3" key="1">
    <citation type="submission" date="2023-10" db="EMBL/GenBank/DDBJ databases">
        <title>179-bfca-hs.</title>
        <authorList>
            <person name="Miliotis G."/>
            <person name="Sengupta P."/>
            <person name="Hameed A."/>
            <person name="Chuvochina M."/>
            <person name="Mcdonagh F."/>
            <person name="Simpson A.C."/>
            <person name="Singh N.K."/>
            <person name="Rekha P.D."/>
            <person name="Raman K."/>
            <person name="Hugenholtz P."/>
            <person name="Venkateswaran K."/>
        </authorList>
    </citation>
    <scope>NUCLEOTIDE SEQUENCE [LARGE SCALE GENOMIC DNA]</scope>
    <source>
        <strain evidence="2 3">179-BFC-A-HS</strain>
    </source>
</reference>
<evidence type="ECO:0000313" key="3">
    <source>
        <dbReference type="Proteomes" id="UP001228376"/>
    </source>
</evidence>
<evidence type="ECO:0000313" key="2">
    <source>
        <dbReference type="EMBL" id="MDY0406206.1"/>
    </source>
</evidence>
<gene>
    <name evidence="2" type="primary">gerPC</name>
    <name evidence="2" type="ORF">P5G51_013135</name>
</gene>
<keyword evidence="3" id="KW-1185">Reference proteome</keyword>
<protein>
    <submittedName>
        <fullName evidence="2">Spore germination protein GerPC</fullName>
    </submittedName>
</protein>
<organism evidence="2 3">
    <name type="scientific">Tigheibacillus jepli</name>
    <dbReference type="NCBI Taxonomy" id="3035914"/>
    <lineage>
        <taxon>Bacteria</taxon>
        <taxon>Bacillati</taxon>
        <taxon>Bacillota</taxon>
        <taxon>Bacilli</taxon>
        <taxon>Bacillales</taxon>
        <taxon>Bacillaceae</taxon>
        <taxon>Tigheibacillus</taxon>
    </lineage>
</organism>
<keyword evidence="1" id="KW-0175">Coiled coil</keyword>
<dbReference type="Pfam" id="PF10737">
    <property type="entry name" value="GerPC"/>
    <property type="match status" value="1"/>
</dbReference>
<feature type="coiled-coil region" evidence="1">
    <location>
        <begin position="8"/>
        <end position="35"/>
    </location>
</feature>
<sequence>MQHYDYYFQELYDLYHRQNDEIQTLKKQIAEMENTLSSMPGRGMENIEYKFDQLKIENLNGTLHIGLSPENLEDIEDLQTLKQAAGKPIIPASTQRTSTEITNYLHRFGPQIIHDISEKHRYPIDQGYASLILQDIEKQFPARIAYHSEQAKEKGNTDDQAMHQYVMKALKKKLPTRSKTMSKTNGKEMNKNANGRLQLAFGCLQYPSYCRFYFFGIFGGDNEMFQMSSFFNTPPESYPLENVVPLAPIGISGVAPGVTGAVGTGVGAGAGAGAGAGIHGGR</sequence>
<dbReference type="InterPro" id="IPR019673">
    <property type="entry name" value="Spore_germination_GerPC"/>
</dbReference>
<proteinExistence type="predicted"/>
<evidence type="ECO:0000256" key="1">
    <source>
        <dbReference type="SAM" id="Coils"/>
    </source>
</evidence>